<dbReference type="PANTHER" id="PTHR34825:SF2">
    <property type="entry name" value="AAA-ATPASE-LIKE DOMAIN-CONTAINING PROTEIN"/>
    <property type="match status" value="1"/>
</dbReference>
<name>A0A1V1NY74_9BACT</name>
<dbReference type="AlphaFoldDB" id="A0A1V1NY74"/>
<sequence>MMSESNVYYQLVQKDGPLKTLYKGIKEFLERGLLTRLFITGVSPVVMSDITSGMNICDNIYLDQTFNSLCGFTESETNELATQVVHHCNMDISHAGPIIKMMKTWYDGYTFSPESSDRVYNPTLVFYFIKHFVRHCAPPRKMLDSNLAMDEGKLQYIGKEISGKQAIIDVLQTNSPLQIFDIEDRFSLSAMLDQSAQDNKFMASYLYYFGMLTIAGQTPTRFLLLDPPNLLSKIYISIRYCDCYCLLARIELYLLKLQCTFLPIMI</sequence>
<organism evidence="1 2">
    <name type="scientific">Candidatus Magnetoglobus multicellularis str. Araruama</name>
    <dbReference type="NCBI Taxonomy" id="890399"/>
    <lineage>
        <taxon>Bacteria</taxon>
        <taxon>Pseudomonadati</taxon>
        <taxon>Thermodesulfobacteriota</taxon>
        <taxon>Desulfobacteria</taxon>
        <taxon>Desulfobacterales</taxon>
        <taxon>Desulfobacteraceae</taxon>
        <taxon>Candidatus Magnetoglobus</taxon>
    </lineage>
</organism>
<comment type="caution">
    <text evidence="1">The sequence shown here is derived from an EMBL/GenBank/DDBJ whole genome shotgun (WGS) entry which is preliminary data.</text>
</comment>
<dbReference type="EMBL" id="ATBP01001343">
    <property type="protein sequence ID" value="ETR67514.1"/>
    <property type="molecule type" value="Genomic_DNA"/>
</dbReference>
<gene>
    <name evidence="1" type="ORF">OMM_05095</name>
</gene>
<protein>
    <submittedName>
        <fullName evidence="1">Uncharacterized protein</fullName>
    </submittedName>
</protein>
<proteinExistence type="predicted"/>
<dbReference type="PANTHER" id="PTHR34825">
    <property type="entry name" value="CONSERVED PROTEIN, WITH A WEAK D-GALACTARATE DEHYDRATASE/ALTRONATE HYDROLASE DOMAIN"/>
    <property type="match status" value="1"/>
</dbReference>
<evidence type="ECO:0000313" key="1">
    <source>
        <dbReference type="EMBL" id="ETR67514.1"/>
    </source>
</evidence>
<accession>A0A1V1NY74</accession>
<reference evidence="2" key="1">
    <citation type="submission" date="2012-11" db="EMBL/GenBank/DDBJ databases">
        <authorList>
            <person name="Lucero-Rivera Y.E."/>
            <person name="Tovar-Ramirez D."/>
        </authorList>
    </citation>
    <scope>NUCLEOTIDE SEQUENCE [LARGE SCALE GENOMIC DNA]</scope>
    <source>
        <strain evidence="2">Araruama</strain>
    </source>
</reference>
<dbReference type="Proteomes" id="UP000189670">
    <property type="component" value="Unassembled WGS sequence"/>
</dbReference>
<evidence type="ECO:0000313" key="2">
    <source>
        <dbReference type="Proteomes" id="UP000189670"/>
    </source>
</evidence>